<dbReference type="InterPro" id="IPR049709">
    <property type="entry name" value="IniB-like_N"/>
</dbReference>
<evidence type="ECO:0000313" key="2">
    <source>
        <dbReference type="Proteomes" id="UP000185596"/>
    </source>
</evidence>
<sequence length="347" mass="35483">MYSFQTLQDFVLNLLDDEAARTAYLADPVGALCDAGLGDLTPQDVEEVIPLVTDALPAETPLGELDLDIDHITDGMGHVTGVTAKTELGDLGYVGGLVNHDADGTDLWAGGQTVAGRVAGIVQTEDGFVSGGLSTPIVYAGANSHGDYLVTTADPGDVLDGIADHVDGLDGKIDDAAGTATHLIGTGAGKLTGAVDHGADSLAGFLAGTPAAPVSDLVTDSAEHVNEAIVSGAGSVTEHLEELPSLDELPVEVPEVGDHLPELPELPDLEGNLHDLPELDLEDLDLPAELPDLPVELPELSELPVDTSVVTDIVSHSPVGGVVDHVSDATGKLPVVGDLTDDLDLGL</sequence>
<organism evidence="1 2">
    <name type="scientific">Actinophytocola xanthii</name>
    <dbReference type="NCBI Taxonomy" id="1912961"/>
    <lineage>
        <taxon>Bacteria</taxon>
        <taxon>Bacillati</taxon>
        <taxon>Actinomycetota</taxon>
        <taxon>Actinomycetes</taxon>
        <taxon>Pseudonocardiales</taxon>
        <taxon>Pseudonocardiaceae</taxon>
    </lineage>
</organism>
<dbReference type="AlphaFoldDB" id="A0A1Q8CT00"/>
<evidence type="ECO:0000313" key="1">
    <source>
        <dbReference type="EMBL" id="OLF17492.1"/>
    </source>
</evidence>
<proteinExistence type="predicted"/>
<gene>
    <name evidence="1" type="ORF">BU204_11165</name>
</gene>
<dbReference type="OrthoDB" id="3403955at2"/>
<dbReference type="EMBL" id="MSIE01000016">
    <property type="protein sequence ID" value="OLF17492.1"/>
    <property type="molecule type" value="Genomic_DNA"/>
</dbReference>
<dbReference type="RefSeq" id="WP_075125543.1">
    <property type="nucleotide sequence ID" value="NZ_MSIE01000016.1"/>
</dbReference>
<accession>A0A1Q8CT00</accession>
<protein>
    <submittedName>
        <fullName evidence="1">Uncharacterized protein</fullName>
    </submittedName>
</protein>
<dbReference type="STRING" id="1912961.BU204_11165"/>
<name>A0A1Q8CT00_9PSEU</name>
<reference evidence="1 2" key="1">
    <citation type="submission" date="2016-12" db="EMBL/GenBank/DDBJ databases">
        <title>The draft genome sequence of Actinophytocola sp. 11-183.</title>
        <authorList>
            <person name="Wang W."/>
            <person name="Yuan L."/>
        </authorList>
    </citation>
    <scope>NUCLEOTIDE SEQUENCE [LARGE SCALE GENOMIC DNA]</scope>
    <source>
        <strain evidence="1 2">11-183</strain>
    </source>
</reference>
<comment type="caution">
    <text evidence="1">The sequence shown here is derived from an EMBL/GenBank/DDBJ whole genome shotgun (WGS) entry which is preliminary data.</text>
</comment>
<keyword evidence="2" id="KW-1185">Reference proteome</keyword>
<dbReference type="NCBIfam" id="NF038175">
    <property type="entry name" value="IniB_NTERM"/>
    <property type="match status" value="1"/>
</dbReference>
<dbReference type="Proteomes" id="UP000185596">
    <property type="component" value="Unassembled WGS sequence"/>
</dbReference>